<gene>
    <name evidence="1" type="ORF">GEV33_001169</name>
</gene>
<keyword evidence="2" id="KW-1185">Reference proteome</keyword>
<reference evidence="1" key="1">
    <citation type="journal article" date="2020" name="J Insects Food Feed">
        <title>The yellow mealworm (Tenebrio molitor) genome: a resource for the emerging insects as food and feed industry.</title>
        <authorList>
            <person name="Eriksson T."/>
            <person name="Andere A."/>
            <person name="Kelstrup H."/>
            <person name="Emery V."/>
            <person name="Picard C."/>
        </authorList>
    </citation>
    <scope>NUCLEOTIDE SEQUENCE</scope>
    <source>
        <strain evidence="1">Stoneville</strain>
        <tissue evidence="1">Whole head</tissue>
    </source>
</reference>
<protein>
    <submittedName>
        <fullName evidence="1">Uncharacterized protein</fullName>
    </submittedName>
</protein>
<organism evidence="1 2">
    <name type="scientific">Tenebrio molitor</name>
    <name type="common">Yellow mealworm beetle</name>
    <dbReference type="NCBI Taxonomy" id="7067"/>
    <lineage>
        <taxon>Eukaryota</taxon>
        <taxon>Metazoa</taxon>
        <taxon>Ecdysozoa</taxon>
        <taxon>Arthropoda</taxon>
        <taxon>Hexapoda</taxon>
        <taxon>Insecta</taxon>
        <taxon>Pterygota</taxon>
        <taxon>Neoptera</taxon>
        <taxon>Endopterygota</taxon>
        <taxon>Coleoptera</taxon>
        <taxon>Polyphaga</taxon>
        <taxon>Cucujiformia</taxon>
        <taxon>Tenebrionidae</taxon>
        <taxon>Tenebrio</taxon>
    </lineage>
</organism>
<evidence type="ECO:0000313" key="1">
    <source>
        <dbReference type="EMBL" id="KAH0821622.1"/>
    </source>
</evidence>
<dbReference type="Proteomes" id="UP000719412">
    <property type="component" value="Unassembled WGS sequence"/>
</dbReference>
<proteinExistence type="predicted"/>
<comment type="caution">
    <text evidence="1">The sequence shown here is derived from an EMBL/GenBank/DDBJ whole genome shotgun (WGS) entry which is preliminary data.</text>
</comment>
<reference evidence="1" key="2">
    <citation type="submission" date="2021-08" db="EMBL/GenBank/DDBJ databases">
        <authorList>
            <person name="Eriksson T."/>
        </authorList>
    </citation>
    <scope>NUCLEOTIDE SEQUENCE</scope>
    <source>
        <strain evidence="1">Stoneville</strain>
        <tissue evidence="1">Whole head</tissue>
    </source>
</reference>
<name>A0A8J6HWM2_TENMO</name>
<accession>A0A8J6HWM2</accession>
<sequence>MINPEACTVVTSLRFFPHHHIVWYEHRSHIIDKANAGSVLTPQYLPHSFGTLLTVPIPNLPVSVAEKALKSPPSGGNEKLPEKRLELRQEHVGDGTLQVVCSAEGVFPKPNMSLHVGNSAFDLLHFSNNVEFYCGSFVSEADGSGAAVDNAISWKMEKNGGHFVSKISDSGS</sequence>
<dbReference type="AlphaFoldDB" id="A0A8J6HWM2"/>
<dbReference type="EMBL" id="JABDTM020007074">
    <property type="protein sequence ID" value="KAH0821622.1"/>
    <property type="molecule type" value="Genomic_DNA"/>
</dbReference>
<evidence type="ECO:0000313" key="2">
    <source>
        <dbReference type="Proteomes" id="UP000719412"/>
    </source>
</evidence>